<evidence type="ECO:0000256" key="1">
    <source>
        <dbReference type="SAM" id="Phobius"/>
    </source>
</evidence>
<keyword evidence="1" id="KW-1133">Transmembrane helix</keyword>
<proteinExistence type="predicted"/>
<evidence type="ECO:0000259" key="2">
    <source>
        <dbReference type="Pfam" id="PF12146"/>
    </source>
</evidence>
<dbReference type="Gene3D" id="3.40.50.1820">
    <property type="entry name" value="alpha/beta hydrolase"/>
    <property type="match status" value="1"/>
</dbReference>
<comment type="caution">
    <text evidence="3">The sequence shown here is derived from an EMBL/GenBank/DDBJ whole genome shotgun (WGS) entry which is preliminary data.</text>
</comment>
<keyword evidence="4" id="KW-1185">Reference proteome</keyword>
<dbReference type="Pfam" id="PF12146">
    <property type="entry name" value="Hydrolase_4"/>
    <property type="match status" value="1"/>
</dbReference>
<organism evidence="3 4">
    <name type="scientific">Pseudochelatococcus lubricantis</name>
    <dbReference type="NCBI Taxonomy" id="1538102"/>
    <lineage>
        <taxon>Bacteria</taxon>
        <taxon>Pseudomonadati</taxon>
        <taxon>Pseudomonadota</taxon>
        <taxon>Alphaproteobacteria</taxon>
        <taxon>Hyphomicrobiales</taxon>
        <taxon>Chelatococcaceae</taxon>
        <taxon>Pseudochelatococcus</taxon>
    </lineage>
</organism>
<sequence length="492" mass="54578">MLRFLHRLLKRILILAVVVFAALLVWRGWDMRRGLPLEVWHTYELEEPGAAELERADWAHYLRAEEALFSRVRHDIASALQPDDRTHYNRYSTTSPVYPWRFARDWNRSAVMLPEGKPVGAAVLLHGLTDSPYSLRHIGNLYRERGFAVVSIRLPGHGTVPGSLKVTRLEQWTAATRLAVREARRLAGEGAPLHVVGYSNGGALALNYAIEALGDGALKRPDRLVLLSPMVGITPFARFTWLAGLPAVIPAFAQSAWLSILPEFNPFKYNSMPVNAAQWSFDMTQIVQGGLRRLDEEGRMAEFPPVLTFQSVFDFTVSTSAVITELYARLPANGSELVLFDPNFDLNTRFGAQVDDDTRDAILAKLPSMPRRFRTVLVTSADRLTSDMVARTAEAGATATTETPLALRYPPEVYSLSHIAVPFPLTDGLYGLTPDPADDFGIQTGVVNAWGEVGTFTVTIDPVLRMTSRMQSNPFFPLLVDGIGKAIERPAP</sequence>
<gene>
    <name evidence="3" type="ORF">FHS82_000698</name>
</gene>
<keyword evidence="1" id="KW-0472">Membrane</keyword>
<dbReference type="InterPro" id="IPR022742">
    <property type="entry name" value="Hydrolase_4"/>
</dbReference>
<reference evidence="3 4" key="1">
    <citation type="submission" date="2020-03" db="EMBL/GenBank/DDBJ databases">
        <title>Genomic Encyclopedia of Type Strains, Phase IV (KMG-IV): sequencing the most valuable type-strain genomes for metagenomic binning, comparative biology and taxonomic classification.</title>
        <authorList>
            <person name="Goeker M."/>
        </authorList>
    </citation>
    <scope>NUCLEOTIDE SEQUENCE [LARGE SCALE GENOMIC DNA]</scope>
    <source>
        <strain evidence="3 4">DSM 103870</strain>
    </source>
</reference>
<accession>A0ABX0UY95</accession>
<protein>
    <submittedName>
        <fullName evidence="3">Alpha-beta hydrolase superfamily lysophospholipase</fullName>
    </submittedName>
</protein>
<evidence type="ECO:0000313" key="4">
    <source>
        <dbReference type="Proteomes" id="UP001429580"/>
    </source>
</evidence>
<dbReference type="RefSeq" id="WP_166948718.1">
    <property type="nucleotide sequence ID" value="NZ_JAASQI010000001.1"/>
</dbReference>
<feature type="domain" description="Serine aminopeptidase S33" evidence="2">
    <location>
        <begin position="117"/>
        <end position="340"/>
    </location>
</feature>
<evidence type="ECO:0000313" key="3">
    <source>
        <dbReference type="EMBL" id="NIJ56885.1"/>
    </source>
</evidence>
<keyword evidence="3" id="KW-0378">Hydrolase</keyword>
<name>A0ABX0UY95_9HYPH</name>
<dbReference type="InterPro" id="IPR029058">
    <property type="entry name" value="AB_hydrolase_fold"/>
</dbReference>
<dbReference type="SUPFAM" id="SSF53474">
    <property type="entry name" value="alpha/beta-Hydrolases"/>
    <property type="match status" value="1"/>
</dbReference>
<dbReference type="EMBL" id="JAASQI010000001">
    <property type="protein sequence ID" value="NIJ56885.1"/>
    <property type="molecule type" value="Genomic_DNA"/>
</dbReference>
<dbReference type="Proteomes" id="UP001429580">
    <property type="component" value="Unassembled WGS sequence"/>
</dbReference>
<keyword evidence="1" id="KW-0812">Transmembrane</keyword>
<feature type="transmembrane region" description="Helical" evidence="1">
    <location>
        <begin position="12"/>
        <end position="29"/>
    </location>
</feature>
<dbReference type="GO" id="GO:0016787">
    <property type="term" value="F:hydrolase activity"/>
    <property type="evidence" value="ECO:0007669"/>
    <property type="project" value="UniProtKB-KW"/>
</dbReference>